<dbReference type="InterPro" id="IPR046037">
    <property type="entry name" value="DUF5995"/>
</dbReference>
<dbReference type="Pfam" id="PF19458">
    <property type="entry name" value="DUF5995"/>
    <property type="match status" value="1"/>
</dbReference>
<dbReference type="Proteomes" id="UP000498980">
    <property type="component" value="Unassembled WGS sequence"/>
</dbReference>
<keyword evidence="2" id="KW-1185">Reference proteome</keyword>
<sequence length="246" mass="26280">MAQSEQYADLAGPGTATLDVPAVIGRLRAFRSGWPPHDGVAVFHDAYLTVSEKAGRRTPETLDALLAGRYLAAVDTAAAGLRPAACWRPLFRYRRHPGVRPAQFALAGINAHVGNDLALAVVDACHALGCAPPDLEDAFERAGDLLAMVRERVLEELEAGPGLPEVTDPLTHLLESWSLERAREAAWSAAGVLWELRGAPGWPGSSGSGWTRARGWWGAVCSRRAADAARSAPIRQGTRRRGGPGR</sequence>
<accession>A0A7J0C0F9</accession>
<proteinExistence type="predicted"/>
<name>A0A7J0C0F9_9ACTN</name>
<evidence type="ECO:0000313" key="2">
    <source>
        <dbReference type="Proteomes" id="UP000498980"/>
    </source>
</evidence>
<dbReference type="AlphaFoldDB" id="A0A7J0C0F9"/>
<protein>
    <submittedName>
        <fullName evidence="1">Uncharacterized protein</fullName>
    </submittedName>
</protein>
<evidence type="ECO:0000313" key="1">
    <source>
        <dbReference type="EMBL" id="GFM95951.1"/>
    </source>
</evidence>
<reference evidence="1 2" key="1">
    <citation type="submission" date="2020-05" db="EMBL/GenBank/DDBJ databases">
        <title>Whole genome shotgun sequence of Streptomyces fulvorobeus NBRC 15897.</title>
        <authorList>
            <person name="Komaki H."/>
            <person name="Tamura T."/>
        </authorList>
    </citation>
    <scope>NUCLEOTIDE SEQUENCE [LARGE SCALE GENOMIC DNA]</scope>
    <source>
        <strain evidence="1 2">NBRC 15897</strain>
    </source>
</reference>
<gene>
    <name evidence="1" type="ORF">Sfulv_07620</name>
</gene>
<dbReference type="EMBL" id="BLWC01000001">
    <property type="protein sequence ID" value="GFM95951.1"/>
    <property type="molecule type" value="Genomic_DNA"/>
</dbReference>
<organism evidence="1 2">
    <name type="scientific">Streptomyces fulvorobeus</name>
    <dbReference type="NCBI Taxonomy" id="284028"/>
    <lineage>
        <taxon>Bacteria</taxon>
        <taxon>Bacillati</taxon>
        <taxon>Actinomycetota</taxon>
        <taxon>Actinomycetes</taxon>
        <taxon>Kitasatosporales</taxon>
        <taxon>Streptomycetaceae</taxon>
        <taxon>Streptomyces</taxon>
    </lineage>
</organism>
<comment type="caution">
    <text evidence="1">The sequence shown here is derived from an EMBL/GenBank/DDBJ whole genome shotgun (WGS) entry which is preliminary data.</text>
</comment>